<evidence type="ECO:0000256" key="4">
    <source>
        <dbReference type="PIRSR" id="PIRSR603782-2"/>
    </source>
</evidence>
<organism evidence="6 7">
    <name type="scientific">Sedimenticola thiotaurini</name>
    <dbReference type="NCBI Taxonomy" id="1543721"/>
    <lineage>
        <taxon>Bacteria</taxon>
        <taxon>Pseudomonadati</taxon>
        <taxon>Pseudomonadota</taxon>
        <taxon>Gammaproteobacteria</taxon>
        <taxon>Chromatiales</taxon>
        <taxon>Sedimenticolaceae</taxon>
        <taxon>Sedimenticola</taxon>
    </lineage>
</organism>
<gene>
    <name evidence="6" type="ORF">FHK82_04855</name>
</gene>
<dbReference type="PANTHER" id="PTHR12151">
    <property type="entry name" value="ELECTRON TRANSPORT PROTIN SCO1/SENC FAMILY MEMBER"/>
    <property type="match status" value="1"/>
</dbReference>
<protein>
    <submittedName>
        <fullName evidence="6">SCO family protein</fullName>
    </submittedName>
</protein>
<keyword evidence="3" id="KW-0479">Metal-binding</keyword>
<evidence type="ECO:0000313" key="7">
    <source>
        <dbReference type="Proteomes" id="UP000317355"/>
    </source>
</evidence>
<feature type="domain" description="Thioredoxin" evidence="5">
    <location>
        <begin position="41"/>
        <end position="203"/>
    </location>
</feature>
<dbReference type="Gene3D" id="3.40.30.10">
    <property type="entry name" value="Glutaredoxin"/>
    <property type="match status" value="1"/>
</dbReference>
<reference evidence="6 7" key="1">
    <citation type="submission" date="2019-07" db="EMBL/GenBank/DDBJ databases">
        <title>The pathways for chlorine oxyanion respiration interact through the shared metabolite chlorate.</title>
        <authorList>
            <person name="Barnum T.P."/>
            <person name="Cheng Y."/>
            <person name="Hill K.A."/>
            <person name="Lucas L.N."/>
            <person name="Carlson H.K."/>
            <person name="Coates J.D."/>
        </authorList>
    </citation>
    <scope>NUCLEOTIDE SEQUENCE [LARGE SCALE GENOMIC DNA]</scope>
    <source>
        <strain evidence="6">BK-3</strain>
    </source>
</reference>
<dbReference type="EMBL" id="VMRY01000010">
    <property type="protein sequence ID" value="TVT58048.1"/>
    <property type="molecule type" value="Genomic_DNA"/>
</dbReference>
<proteinExistence type="inferred from homology"/>
<feature type="binding site" evidence="3">
    <location>
        <position position="168"/>
    </location>
    <ligand>
        <name>Cu cation</name>
        <dbReference type="ChEBI" id="CHEBI:23378"/>
    </ligand>
</feature>
<evidence type="ECO:0000259" key="5">
    <source>
        <dbReference type="PROSITE" id="PS51352"/>
    </source>
</evidence>
<evidence type="ECO:0000313" key="6">
    <source>
        <dbReference type="EMBL" id="TVT58048.1"/>
    </source>
</evidence>
<dbReference type="Pfam" id="PF02630">
    <property type="entry name" value="SCO1-SenC"/>
    <property type="match status" value="1"/>
</dbReference>
<dbReference type="SUPFAM" id="SSF52833">
    <property type="entry name" value="Thioredoxin-like"/>
    <property type="match status" value="1"/>
</dbReference>
<feature type="binding site" evidence="3">
    <location>
        <position position="78"/>
    </location>
    <ligand>
        <name>Cu cation</name>
        <dbReference type="ChEBI" id="CHEBI:23378"/>
    </ligand>
</feature>
<evidence type="ECO:0000256" key="1">
    <source>
        <dbReference type="ARBA" id="ARBA00010996"/>
    </source>
</evidence>
<dbReference type="CDD" id="cd02968">
    <property type="entry name" value="SCO"/>
    <property type="match status" value="1"/>
</dbReference>
<evidence type="ECO:0000256" key="3">
    <source>
        <dbReference type="PIRSR" id="PIRSR603782-1"/>
    </source>
</evidence>
<dbReference type="FunFam" id="3.40.30.10:FF:000013">
    <property type="entry name" value="Blast:Protein SCO1 homolog, mitochondrial"/>
    <property type="match status" value="1"/>
</dbReference>
<dbReference type="PANTHER" id="PTHR12151:SF25">
    <property type="entry name" value="LINALOOL DEHYDRATASE_ISOMERASE DOMAIN-CONTAINING PROTEIN"/>
    <property type="match status" value="1"/>
</dbReference>
<sequence length="205" mass="22820">MKKVLLIGLITLFAGALIWVLLFWQPATQLQKSDAISTLAIAEAPKGGDFILNSYKGEVDLKSLRGQVVVIYFGYTWCPDICPTSLGFLSAALEELTPEEQDKIQVLFISVDPERDSLEHLKSYGEYFHRKILGVTGTHEQLKRVANLYGAAYRLVKSDSSADYVVDHSADLYVVNQQGQLQTVIRHGTQPKQILAVLRGLINNN</sequence>
<dbReference type="InterPro" id="IPR013766">
    <property type="entry name" value="Thioredoxin_domain"/>
</dbReference>
<dbReference type="Proteomes" id="UP000317355">
    <property type="component" value="Unassembled WGS sequence"/>
</dbReference>
<comment type="similarity">
    <text evidence="1">Belongs to the SCO1/2 family.</text>
</comment>
<feature type="binding site" evidence="3">
    <location>
        <position position="82"/>
    </location>
    <ligand>
        <name>Cu cation</name>
        <dbReference type="ChEBI" id="CHEBI:23378"/>
    </ligand>
</feature>
<accession>A0A558DAM3</accession>
<comment type="caution">
    <text evidence="6">The sequence shown here is derived from an EMBL/GenBank/DDBJ whole genome shotgun (WGS) entry which is preliminary data.</text>
</comment>
<dbReference type="PROSITE" id="PS51352">
    <property type="entry name" value="THIOREDOXIN_2"/>
    <property type="match status" value="1"/>
</dbReference>
<evidence type="ECO:0000256" key="2">
    <source>
        <dbReference type="ARBA" id="ARBA00023008"/>
    </source>
</evidence>
<dbReference type="GO" id="GO:0046872">
    <property type="term" value="F:metal ion binding"/>
    <property type="evidence" value="ECO:0007669"/>
    <property type="project" value="UniProtKB-KW"/>
</dbReference>
<keyword evidence="2 3" id="KW-0186">Copper</keyword>
<dbReference type="AlphaFoldDB" id="A0A558DAM3"/>
<keyword evidence="4" id="KW-1015">Disulfide bond</keyword>
<dbReference type="InterPro" id="IPR003782">
    <property type="entry name" value="SCO1/SenC"/>
</dbReference>
<feature type="disulfide bond" description="Redox-active" evidence="4">
    <location>
        <begin position="78"/>
        <end position="82"/>
    </location>
</feature>
<name>A0A558DAM3_9GAMM</name>
<dbReference type="InterPro" id="IPR036249">
    <property type="entry name" value="Thioredoxin-like_sf"/>
</dbReference>